<dbReference type="InterPro" id="IPR050248">
    <property type="entry name" value="Polysacc_deacetylase_ArnD"/>
</dbReference>
<dbReference type="InterPro" id="IPR011330">
    <property type="entry name" value="Glyco_hydro/deAcase_b/a-brl"/>
</dbReference>
<keyword evidence="2" id="KW-1133">Transmembrane helix</keyword>
<reference evidence="4 5" key="1">
    <citation type="submission" date="2019-06" db="EMBL/GenBank/DDBJ databases">
        <title>Saccharibacillus brassicae sp. nov., an endophytic bacterium isolated from Chinese cabbage seeds (Brassica pekinensis).</title>
        <authorList>
            <person name="Jiang L."/>
            <person name="Lee J."/>
            <person name="Kim S.W."/>
        </authorList>
    </citation>
    <scope>NUCLEOTIDE SEQUENCE [LARGE SCALE GENOMIC DNA]</scope>
    <source>
        <strain evidence="5">KCTC 43072 / ATSA2</strain>
    </source>
</reference>
<dbReference type="GO" id="GO:0005975">
    <property type="term" value="P:carbohydrate metabolic process"/>
    <property type="evidence" value="ECO:0007669"/>
    <property type="project" value="InterPro"/>
</dbReference>
<organism evidence="4 5">
    <name type="scientific">Saccharibacillus brassicae</name>
    <dbReference type="NCBI Taxonomy" id="2583377"/>
    <lineage>
        <taxon>Bacteria</taxon>
        <taxon>Bacillati</taxon>
        <taxon>Bacillota</taxon>
        <taxon>Bacilli</taxon>
        <taxon>Bacillales</taxon>
        <taxon>Paenibacillaceae</taxon>
        <taxon>Saccharibacillus</taxon>
    </lineage>
</organism>
<feature type="region of interest" description="Disordered" evidence="1">
    <location>
        <begin position="434"/>
        <end position="483"/>
    </location>
</feature>
<feature type="domain" description="NodB homology" evidence="3">
    <location>
        <begin position="39"/>
        <end position="225"/>
    </location>
</feature>
<feature type="transmembrane region" description="Helical" evidence="2">
    <location>
        <begin position="6"/>
        <end position="27"/>
    </location>
</feature>
<proteinExistence type="predicted"/>
<evidence type="ECO:0000256" key="1">
    <source>
        <dbReference type="SAM" id="MobiDB-lite"/>
    </source>
</evidence>
<dbReference type="PROSITE" id="PS51677">
    <property type="entry name" value="NODB"/>
    <property type="match status" value="1"/>
</dbReference>
<dbReference type="Gene3D" id="3.20.20.370">
    <property type="entry name" value="Glycoside hydrolase/deacetylase"/>
    <property type="match status" value="1"/>
</dbReference>
<dbReference type="PANTHER" id="PTHR10587">
    <property type="entry name" value="GLYCOSYL TRANSFERASE-RELATED"/>
    <property type="match status" value="1"/>
</dbReference>
<gene>
    <name evidence="4" type="ORF">FFV09_03610</name>
</gene>
<evidence type="ECO:0000259" key="3">
    <source>
        <dbReference type="PROSITE" id="PS51677"/>
    </source>
</evidence>
<dbReference type="Proteomes" id="UP000316968">
    <property type="component" value="Chromosome"/>
</dbReference>
<dbReference type="InterPro" id="IPR054467">
    <property type="entry name" value="YkoP-like_dom"/>
</dbReference>
<dbReference type="EMBL" id="CP041217">
    <property type="protein sequence ID" value="QDH20027.1"/>
    <property type="molecule type" value="Genomic_DNA"/>
</dbReference>
<dbReference type="Pfam" id="PF01522">
    <property type="entry name" value="Polysacc_deac_1"/>
    <property type="match status" value="1"/>
</dbReference>
<dbReference type="GO" id="GO:0016810">
    <property type="term" value="F:hydrolase activity, acting on carbon-nitrogen (but not peptide) bonds"/>
    <property type="evidence" value="ECO:0007669"/>
    <property type="project" value="InterPro"/>
</dbReference>
<protein>
    <submittedName>
        <fullName evidence="4">Polysaccharide deacetylase family protein</fullName>
    </submittedName>
</protein>
<evidence type="ECO:0000256" key="2">
    <source>
        <dbReference type="SAM" id="Phobius"/>
    </source>
</evidence>
<evidence type="ECO:0000313" key="4">
    <source>
        <dbReference type="EMBL" id="QDH20027.1"/>
    </source>
</evidence>
<keyword evidence="2" id="KW-0472">Membrane</keyword>
<keyword evidence="5" id="KW-1185">Reference proteome</keyword>
<dbReference type="CDD" id="cd10959">
    <property type="entry name" value="CE4_NodB_like_3"/>
    <property type="match status" value="1"/>
</dbReference>
<dbReference type="AlphaFoldDB" id="A0A4Y6UUL4"/>
<dbReference type="InterPro" id="IPR002509">
    <property type="entry name" value="NODB_dom"/>
</dbReference>
<dbReference type="Pfam" id="PF22790">
    <property type="entry name" value="YkoP"/>
    <property type="match status" value="1"/>
</dbReference>
<accession>A0A4Y6UUL4</accession>
<name>A0A4Y6UUL4_SACBS</name>
<evidence type="ECO:0000313" key="5">
    <source>
        <dbReference type="Proteomes" id="UP000316968"/>
    </source>
</evidence>
<dbReference type="SUPFAM" id="SSF88713">
    <property type="entry name" value="Glycoside hydrolase/deacetylase"/>
    <property type="match status" value="1"/>
</dbReference>
<feature type="compositionally biased region" description="Low complexity" evidence="1">
    <location>
        <begin position="456"/>
        <end position="469"/>
    </location>
</feature>
<keyword evidence="2" id="KW-0812">Transmembrane</keyword>
<sequence length="483" mass="54689">METTLLIWLFYLSSFYAFIPGLISRIFGFRAFRKGKSGTELALTFDDGPDPRYTAQLLDLLKRYGAKATFFVVGSHAAQHPELLRRMQAEGHAIGIHNYVHRTNWLMRPGSVRKQVNRTNEVIERVTGQRAIYYRPPWGIVNLFDLVGRHELKLVLWSGIFGDWRKRLGEERLLKRLRRKMRGGEVLVLHDCGATLGANDKAPENMLRALERFLEEAYAQGLSSVTIERLMETTKKAGVKEMGKISPLKKGLVGAWLLYERGFRFMFRLQEAENAPLYHFRKTRYSGKTLDLGEGRLLNAGDAIVELHFDNKMLFEFGSRSRSAVQLAILMIRGTEQSFPGIADHIRRDPDLREAKAVYAVSMINRGPEQFGFQVHDLPDGLFARATRLYLKLLLWAMHPSGSARLQEQSEFLVPKIMVMPMEVMLTRDFKADKRKNRRTAARSETGPAAVERESAAAADAQPEPAAAAVRSDGTPAEAAALR</sequence>
<dbReference type="KEGG" id="saca:FFV09_03610"/>
<dbReference type="PANTHER" id="PTHR10587:SF137">
    <property type="entry name" value="4-DEOXY-4-FORMAMIDO-L-ARABINOSE-PHOSPHOUNDECAPRENOL DEFORMYLASE ARND-RELATED"/>
    <property type="match status" value="1"/>
</dbReference>
<dbReference type="RefSeq" id="WP_141446413.1">
    <property type="nucleotide sequence ID" value="NZ_CP041217.1"/>
</dbReference>
<dbReference type="OrthoDB" id="2649545at2"/>